<feature type="transmembrane region" description="Helical" evidence="7">
    <location>
        <begin position="112"/>
        <end position="131"/>
    </location>
</feature>
<feature type="transmembrane region" description="Helical" evidence="7">
    <location>
        <begin position="80"/>
        <end position="100"/>
    </location>
</feature>
<evidence type="ECO:0000256" key="7">
    <source>
        <dbReference type="SAM" id="Phobius"/>
    </source>
</evidence>
<dbReference type="RefSeq" id="XP_022397249.1">
    <property type="nucleotide sequence ID" value="XM_022550311.1"/>
</dbReference>
<comment type="subcellular location">
    <subcellularLocation>
        <location evidence="1">Membrane</location>
        <topology evidence="1">Multi-pass membrane protein</topology>
    </subcellularLocation>
</comment>
<dbReference type="PANTHER" id="PTHR23501:SF12">
    <property type="entry name" value="MAJOR FACILITATOR SUPERFAMILY (MFS) PROFILE DOMAIN-CONTAINING PROTEIN-RELATED"/>
    <property type="match status" value="1"/>
</dbReference>
<evidence type="ECO:0000256" key="3">
    <source>
        <dbReference type="ARBA" id="ARBA00022448"/>
    </source>
</evidence>
<feature type="transmembrane region" description="Helical" evidence="7">
    <location>
        <begin position="143"/>
        <end position="164"/>
    </location>
</feature>
<dbReference type="SUPFAM" id="SSF103473">
    <property type="entry name" value="MFS general substrate transporter"/>
    <property type="match status" value="1"/>
</dbReference>
<comment type="similarity">
    <text evidence="2">Belongs to the major facilitator superfamily. TCR/Tet family.</text>
</comment>
<organism evidence="8 9">
    <name type="scientific">Aspergillus glaucus CBS 516.65</name>
    <dbReference type="NCBI Taxonomy" id="1160497"/>
    <lineage>
        <taxon>Eukaryota</taxon>
        <taxon>Fungi</taxon>
        <taxon>Dikarya</taxon>
        <taxon>Ascomycota</taxon>
        <taxon>Pezizomycotina</taxon>
        <taxon>Eurotiomycetes</taxon>
        <taxon>Eurotiomycetidae</taxon>
        <taxon>Eurotiales</taxon>
        <taxon>Aspergillaceae</taxon>
        <taxon>Aspergillus</taxon>
        <taxon>Aspergillus subgen. Aspergillus</taxon>
    </lineage>
</organism>
<dbReference type="PANTHER" id="PTHR23501">
    <property type="entry name" value="MAJOR FACILITATOR SUPERFAMILY"/>
    <property type="match status" value="1"/>
</dbReference>
<dbReference type="GO" id="GO:0022857">
    <property type="term" value="F:transmembrane transporter activity"/>
    <property type="evidence" value="ECO:0007669"/>
    <property type="project" value="TreeGrafter"/>
</dbReference>
<evidence type="ECO:0000256" key="6">
    <source>
        <dbReference type="ARBA" id="ARBA00023136"/>
    </source>
</evidence>
<keyword evidence="4 7" id="KW-0812">Transmembrane</keyword>
<keyword evidence="5 7" id="KW-1133">Transmembrane helix</keyword>
<evidence type="ECO:0000256" key="5">
    <source>
        <dbReference type="ARBA" id="ARBA00022989"/>
    </source>
</evidence>
<name>A0A1L9V9F1_ASPGL</name>
<dbReference type="OrthoDB" id="10021397at2759"/>
<dbReference type="GO" id="GO:0005886">
    <property type="term" value="C:plasma membrane"/>
    <property type="evidence" value="ECO:0007669"/>
    <property type="project" value="TreeGrafter"/>
</dbReference>
<accession>A0A1L9V9F1</accession>
<evidence type="ECO:0000256" key="1">
    <source>
        <dbReference type="ARBA" id="ARBA00004141"/>
    </source>
</evidence>
<reference evidence="9" key="1">
    <citation type="journal article" date="2017" name="Genome Biol.">
        <title>Comparative genomics reveals high biological diversity and specific adaptations in the industrially and medically important fungal genus Aspergillus.</title>
        <authorList>
            <person name="de Vries R.P."/>
            <person name="Riley R."/>
            <person name="Wiebenga A."/>
            <person name="Aguilar-Osorio G."/>
            <person name="Amillis S."/>
            <person name="Uchima C.A."/>
            <person name="Anderluh G."/>
            <person name="Asadollahi M."/>
            <person name="Askin M."/>
            <person name="Barry K."/>
            <person name="Battaglia E."/>
            <person name="Bayram O."/>
            <person name="Benocci T."/>
            <person name="Braus-Stromeyer S.A."/>
            <person name="Caldana C."/>
            <person name="Canovas D."/>
            <person name="Cerqueira G.C."/>
            <person name="Chen F."/>
            <person name="Chen W."/>
            <person name="Choi C."/>
            <person name="Clum A."/>
            <person name="Dos Santos R.A."/>
            <person name="Damasio A.R."/>
            <person name="Diallinas G."/>
            <person name="Emri T."/>
            <person name="Fekete E."/>
            <person name="Flipphi M."/>
            <person name="Freyberg S."/>
            <person name="Gallo A."/>
            <person name="Gournas C."/>
            <person name="Habgood R."/>
            <person name="Hainaut M."/>
            <person name="Harispe M.L."/>
            <person name="Henrissat B."/>
            <person name="Hilden K.S."/>
            <person name="Hope R."/>
            <person name="Hossain A."/>
            <person name="Karabika E."/>
            <person name="Karaffa L."/>
            <person name="Karanyi Z."/>
            <person name="Krasevec N."/>
            <person name="Kuo A."/>
            <person name="Kusch H."/>
            <person name="LaButti K."/>
            <person name="Lagendijk E.L."/>
            <person name="Lapidus A."/>
            <person name="Levasseur A."/>
            <person name="Lindquist E."/>
            <person name="Lipzen A."/>
            <person name="Logrieco A.F."/>
            <person name="MacCabe A."/>
            <person name="Maekelae M.R."/>
            <person name="Malavazi I."/>
            <person name="Melin P."/>
            <person name="Meyer V."/>
            <person name="Mielnichuk N."/>
            <person name="Miskei M."/>
            <person name="Molnar A.P."/>
            <person name="Mule G."/>
            <person name="Ngan C.Y."/>
            <person name="Orejas M."/>
            <person name="Orosz E."/>
            <person name="Ouedraogo J.P."/>
            <person name="Overkamp K.M."/>
            <person name="Park H.-S."/>
            <person name="Perrone G."/>
            <person name="Piumi F."/>
            <person name="Punt P.J."/>
            <person name="Ram A.F."/>
            <person name="Ramon A."/>
            <person name="Rauscher S."/>
            <person name="Record E."/>
            <person name="Riano-Pachon D.M."/>
            <person name="Robert V."/>
            <person name="Roehrig J."/>
            <person name="Ruller R."/>
            <person name="Salamov A."/>
            <person name="Salih N.S."/>
            <person name="Samson R.A."/>
            <person name="Sandor E."/>
            <person name="Sanguinetti M."/>
            <person name="Schuetze T."/>
            <person name="Sepcic K."/>
            <person name="Shelest E."/>
            <person name="Sherlock G."/>
            <person name="Sophianopoulou V."/>
            <person name="Squina F.M."/>
            <person name="Sun H."/>
            <person name="Susca A."/>
            <person name="Todd R.B."/>
            <person name="Tsang A."/>
            <person name="Unkles S.E."/>
            <person name="van de Wiele N."/>
            <person name="van Rossen-Uffink D."/>
            <person name="Oliveira J.V."/>
            <person name="Vesth T.C."/>
            <person name="Visser J."/>
            <person name="Yu J.-H."/>
            <person name="Zhou M."/>
            <person name="Andersen M.R."/>
            <person name="Archer D.B."/>
            <person name="Baker S.E."/>
            <person name="Benoit I."/>
            <person name="Brakhage A.A."/>
            <person name="Braus G.H."/>
            <person name="Fischer R."/>
            <person name="Frisvad J.C."/>
            <person name="Goldman G.H."/>
            <person name="Houbraken J."/>
            <person name="Oakley B."/>
            <person name="Pocsi I."/>
            <person name="Scazzocchio C."/>
            <person name="Seiboth B."/>
            <person name="vanKuyk P.A."/>
            <person name="Wortman J."/>
            <person name="Dyer P.S."/>
            <person name="Grigoriev I.V."/>
        </authorList>
    </citation>
    <scope>NUCLEOTIDE SEQUENCE [LARGE SCALE GENOMIC DNA]</scope>
    <source>
        <strain evidence="9">CBS 516.65</strain>
    </source>
</reference>
<feature type="transmembrane region" description="Helical" evidence="7">
    <location>
        <begin position="42"/>
        <end position="68"/>
    </location>
</feature>
<dbReference type="STRING" id="1160497.A0A1L9V9F1"/>
<evidence type="ECO:0000313" key="8">
    <source>
        <dbReference type="EMBL" id="OJJ80551.1"/>
    </source>
</evidence>
<keyword evidence="3" id="KW-0813">Transport</keyword>
<feature type="transmembrane region" description="Helical" evidence="7">
    <location>
        <begin position="203"/>
        <end position="227"/>
    </location>
</feature>
<evidence type="ECO:0000256" key="4">
    <source>
        <dbReference type="ARBA" id="ARBA00022692"/>
    </source>
</evidence>
<dbReference type="AlphaFoldDB" id="A0A1L9V9F1"/>
<keyword evidence="9" id="KW-1185">Reference proteome</keyword>
<evidence type="ECO:0000313" key="9">
    <source>
        <dbReference type="Proteomes" id="UP000184300"/>
    </source>
</evidence>
<dbReference type="Gene3D" id="1.20.1250.20">
    <property type="entry name" value="MFS general substrate transporter like domains"/>
    <property type="match status" value="2"/>
</dbReference>
<proteinExistence type="inferred from homology"/>
<dbReference type="Proteomes" id="UP000184300">
    <property type="component" value="Unassembled WGS sequence"/>
</dbReference>
<protein>
    <recommendedName>
        <fullName evidence="10">Major facilitator superfamily (MFS) profile domain-containing protein</fullName>
    </recommendedName>
</protein>
<gene>
    <name evidence="8" type="ORF">ASPGLDRAFT_85041</name>
</gene>
<sequence>MESSKHLAMSSNSPGLEQVSRWTPCASFSCSVPFFNAFNMKWIYIATVVLFEVGSAVCGAAPNMNALIFAVMTVEKERGLYMSLIAVFWALGAVLGRRAFPGHLLWDRAQVLLYVVTAAGTTSLFVTSYYLHIYFQFVNNDEALMVAVRLLPFVIIAVTVNLVSGTFLHFIKIYKIIYIIASVFLLVGGGPLVVYLGPSSTTGTIYGLTILATVGTGLSIVTGYTVATLTTNPKDAGAALNMQNVSQIGGQVIALAVAGQIYQSEAFNNLSAVLAGNGFSHEEISGAVAGAQSTLFETLDGALRDKVGMAVTQAMQMTFVPTPVSGGIMFIAALCMKWEKLLGQAVAVDG</sequence>
<feature type="transmembrane region" description="Helical" evidence="7">
    <location>
        <begin position="176"/>
        <end position="197"/>
    </location>
</feature>
<keyword evidence="6 7" id="KW-0472">Membrane</keyword>
<dbReference type="EMBL" id="KV878910">
    <property type="protein sequence ID" value="OJJ80551.1"/>
    <property type="molecule type" value="Genomic_DNA"/>
</dbReference>
<dbReference type="GeneID" id="34466571"/>
<evidence type="ECO:0000256" key="2">
    <source>
        <dbReference type="ARBA" id="ARBA00007520"/>
    </source>
</evidence>
<evidence type="ECO:0008006" key="10">
    <source>
        <dbReference type="Google" id="ProtNLM"/>
    </source>
</evidence>
<dbReference type="InterPro" id="IPR036259">
    <property type="entry name" value="MFS_trans_sf"/>
</dbReference>
<dbReference type="VEuPathDB" id="FungiDB:ASPGLDRAFT_85041"/>